<proteinExistence type="predicted"/>
<name>A0AAV6XJ59_9LAMI</name>
<dbReference type="AlphaFoldDB" id="A0AAV6XJ59"/>
<keyword evidence="2" id="KW-1185">Reference proteome</keyword>
<reference evidence="1" key="1">
    <citation type="submission" date="2019-10" db="EMBL/GenBank/DDBJ databases">
        <authorList>
            <person name="Zhang R."/>
            <person name="Pan Y."/>
            <person name="Wang J."/>
            <person name="Ma R."/>
            <person name="Yu S."/>
        </authorList>
    </citation>
    <scope>NUCLEOTIDE SEQUENCE</scope>
    <source>
        <strain evidence="1">LA-IB0</strain>
        <tissue evidence="1">Leaf</tissue>
    </source>
</reference>
<organism evidence="1 2">
    <name type="scientific">Buddleja alternifolia</name>
    <dbReference type="NCBI Taxonomy" id="168488"/>
    <lineage>
        <taxon>Eukaryota</taxon>
        <taxon>Viridiplantae</taxon>
        <taxon>Streptophyta</taxon>
        <taxon>Embryophyta</taxon>
        <taxon>Tracheophyta</taxon>
        <taxon>Spermatophyta</taxon>
        <taxon>Magnoliopsida</taxon>
        <taxon>eudicotyledons</taxon>
        <taxon>Gunneridae</taxon>
        <taxon>Pentapetalae</taxon>
        <taxon>asterids</taxon>
        <taxon>lamiids</taxon>
        <taxon>Lamiales</taxon>
        <taxon>Scrophulariaceae</taxon>
        <taxon>Buddlejeae</taxon>
        <taxon>Buddleja</taxon>
    </lineage>
</organism>
<gene>
    <name evidence="1" type="ORF">BUALT_Bualt05G0085600</name>
</gene>
<comment type="caution">
    <text evidence="1">The sequence shown here is derived from an EMBL/GenBank/DDBJ whole genome shotgun (WGS) entry which is preliminary data.</text>
</comment>
<evidence type="ECO:0000313" key="2">
    <source>
        <dbReference type="Proteomes" id="UP000826271"/>
    </source>
</evidence>
<dbReference type="PANTHER" id="PTHR35110:SF1">
    <property type="entry name" value="EXPRESSED PROTEIN"/>
    <property type="match status" value="1"/>
</dbReference>
<dbReference type="Proteomes" id="UP000826271">
    <property type="component" value="Unassembled WGS sequence"/>
</dbReference>
<protein>
    <submittedName>
        <fullName evidence="1">Uncharacterized protein</fullName>
    </submittedName>
</protein>
<dbReference type="EMBL" id="WHWC01000005">
    <property type="protein sequence ID" value="KAG8382518.1"/>
    <property type="molecule type" value="Genomic_DNA"/>
</dbReference>
<sequence>MWNNSSNGNGMMKMTTTMMRYFSSSSRKRAPNLRKINPRVPFEEAAYLAEGLYGIIKTNGPLTISNAWNHAKDLYFYSNTRLWSGSVIEGLLRVLFGDNEWLELEMILDEIQNQGIITLMNNAGCRYKRIKQQNTHEVAVEMDAGSEYAEANLVEHLYHSAHQKLVFSALRELGNVAAHLLARSAKGDVEGVVDLPADEDGIHVSVGCTFARQVWVLAWLPRKPIERMAASFETWIRGLHRDLEEEEHSLALVIIWFLWYNRNTKLMENSFMESASLVKAAKSFLSSLNQLLLVVMS</sequence>
<evidence type="ECO:0000313" key="1">
    <source>
        <dbReference type="EMBL" id="KAG8382518.1"/>
    </source>
</evidence>
<accession>A0AAV6XJ59</accession>
<dbReference type="PANTHER" id="PTHR35110">
    <property type="entry name" value="EXPRESSED PROTEIN"/>
    <property type="match status" value="1"/>
</dbReference>